<organism evidence="3 4">
    <name type="scientific">Sphaerotilus sulfidivorans</name>
    <dbReference type="NCBI Taxonomy" id="639200"/>
    <lineage>
        <taxon>Bacteria</taxon>
        <taxon>Pseudomonadati</taxon>
        <taxon>Pseudomonadota</taxon>
        <taxon>Betaproteobacteria</taxon>
        <taxon>Burkholderiales</taxon>
        <taxon>Sphaerotilaceae</taxon>
        <taxon>Sphaerotilus</taxon>
    </lineage>
</organism>
<dbReference type="PANTHER" id="PTHR30203:SF32">
    <property type="entry name" value="CATION EFFLUX SYSTEM PROTEIN CUSC"/>
    <property type="match status" value="1"/>
</dbReference>
<dbReference type="NCBIfam" id="TIGR01845">
    <property type="entry name" value="outer_NodT"/>
    <property type="match status" value="1"/>
</dbReference>
<dbReference type="OrthoDB" id="9770517at2"/>
<dbReference type="GO" id="GO:0005886">
    <property type="term" value="C:plasma membrane"/>
    <property type="evidence" value="ECO:0007669"/>
    <property type="project" value="UniProtKB-SubCell"/>
</dbReference>
<dbReference type="KEGG" id="snn:EWH46_19165"/>
<dbReference type="Gene3D" id="1.20.1600.10">
    <property type="entry name" value="Outer membrane efflux proteins (OEP)"/>
    <property type="match status" value="1"/>
</dbReference>
<dbReference type="PANTHER" id="PTHR30203">
    <property type="entry name" value="OUTER MEMBRANE CATION EFFLUX PROTEIN"/>
    <property type="match status" value="1"/>
</dbReference>
<keyword evidence="2" id="KW-0472">Membrane</keyword>
<evidence type="ECO:0000256" key="1">
    <source>
        <dbReference type="ARBA" id="ARBA00007613"/>
    </source>
</evidence>
<dbReference type="InterPro" id="IPR010131">
    <property type="entry name" value="MdtP/NodT-like"/>
</dbReference>
<dbReference type="GO" id="GO:0015562">
    <property type="term" value="F:efflux transmembrane transporter activity"/>
    <property type="evidence" value="ECO:0007669"/>
    <property type="project" value="InterPro"/>
</dbReference>
<comment type="subcellular location">
    <subcellularLocation>
        <location evidence="2">Cell membrane</location>
        <topology evidence="2">Lipid-anchor</topology>
    </subcellularLocation>
</comment>
<gene>
    <name evidence="3" type="ORF">EWH46_19165</name>
</gene>
<keyword evidence="3" id="KW-0614">Plasmid</keyword>
<geneLocation type="plasmid" evidence="4">
    <name>psna507_unt10</name>
</geneLocation>
<keyword evidence="2" id="KW-0449">Lipoprotein</keyword>
<proteinExistence type="inferred from homology"/>
<name>A0A5C1Q7V5_9BURK</name>
<dbReference type="InterPro" id="IPR003423">
    <property type="entry name" value="OMP_efflux"/>
</dbReference>
<dbReference type="Pfam" id="PF02321">
    <property type="entry name" value="OEP"/>
    <property type="match status" value="2"/>
</dbReference>
<dbReference type="SUPFAM" id="SSF56954">
    <property type="entry name" value="Outer membrane efflux proteins (OEP)"/>
    <property type="match status" value="1"/>
</dbReference>
<dbReference type="Proteomes" id="UP000323522">
    <property type="component" value="Plasmid pSna507_unt10"/>
</dbReference>
<dbReference type="EMBL" id="CP035710">
    <property type="protein sequence ID" value="QEN02976.1"/>
    <property type="molecule type" value="Genomic_DNA"/>
</dbReference>
<sequence length="476" mass="50798">MRMKTIRPGLRPFALAAGVLLLAGCASAPPRAEPPALELPAARWSDAAAVPADSAAALPAWRDLVRDARLREVIALALENNRDLRVALLGVEQARATYQVQDATRRPTLNATGSSSTSFTPAEASSSGRDTLNRSYSVGVGISAWELDLFGRVASLRDAALQSYLNTEAAQRATRLTLIGDVATAWLTLGTDRRLLALARRTLASQQDTLRLTERRQALGAASGLTLEQTRTTVETARGQVAALESQVQRDRHALELLVGRAVPEALLPTDADTGTDEAAGLVGLPDALASTVLQRRPDVIAAEHLLQGSRADLEAARAARFPRISLTASAGTASRQLGDLFAGGAWSFVPSVSWPILDGGTIEAGVARAEATRDLRRASYDKTVQTAFREVADALSVRASLAERLDAQRALVQAWTRSLTLAEARFRAGADSWLTVLDAQRSLHAAQQALITLELTEQSNRITLYKVLGGGNADR</sequence>
<keyword evidence="2" id="KW-0564">Palmitate</keyword>
<dbReference type="AlphaFoldDB" id="A0A5C1Q7V5"/>
<comment type="similarity">
    <text evidence="1 2">Belongs to the outer membrane factor (OMF) (TC 1.B.17) family.</text>
</comment>
<evidence type="ECO:0000256" key="2">
    <source>
        <dbReference type="RuleBase" id="RU362097"/>
    </source>
</evidence>
<protein>
    <submittedName>
        <fullName evidence="3">Efflux transporter outer membrane subunit</fullName>
    </submittedName>
</protein>
<dbReference type="Gene3D" id="2.20.200.10">
    <property type="entry name" value="Outer membrane efflux proteins (OEP)"/>
    <property type="match status" value="1"/>
</dbReference>
<feature type="signal peptide" evidence="2">
    <location>
        <begin position="1"/>
        <end position="28"/>
    </location>
</feature>
<dbReference type="PROSITE" id="PS51257">
    <property type="entry name" value="PROKAR_LIPOPROTEIN"/>
    <property type="match status" value="1"/>
</dbReference>
<keyword evidence="2" id="KW-0732">Signal</keyword>
<evidence type="ECO:0000313" key="4">
    <source>
        <dbReference type="Proteomes" id="UP000323522"/>
    </source>
</evidence>
<feature type="chain" id="PRO_5041746746" evidence="2">
    <location>
        <begin position="29"/>
        <end position="476"/>
    </location>
</feature>
<keyword evidence="2" id="KW-1134">Transmembrane beta strand</keyword>
<keyword evidence="2" id="KW-0812">Transmembrane</keyword>
<evidence type="ECO:0000313" key="3">
    <source>
        <dbReference type="EMBL" id="QEN02976.1"/>
    </source>
</evidence>
<accession>A0A5C1Q7V5</accession>
<reference evidence="3 4" key="1">
    <citation type="submission" date="2019-02" db="EMBL/GenBank/DDBJ databases">
        <title>Complete Genome Sequence and Methylome Analysis of Sphaerotilus natans subsp. sulfidivorans D-507.</title>
        <authorList>
            <person name="Fomenkov A."/>
            <person name="Gridneva E."/>
            <person name="Smolyakov D."/>
            <person name="Dubinina G."/>
            <person name="Vincze T."/>
            <person name="Grabovich M."/>
            <person name="Roberts R.J."/>
        </authorList>
    </citation>
    <scope>NUCLEOTIDE SEQUENCE [LARGE SCALE GENOMIC DNA]</scope>
    <source>
        <strain evidence="3 4">D-507</strain>
        <plasmid evidence="4">psna507_unt10</plasmid>
    </source>
</reference>